<dbReference type="Proteomes" id="UP001589855">
    <property type="component" value="Unassembled WGS sequence"/>
</dbReference>
<keyword evidence="2" id="KW-1185">Reference proteome</keyword>
<protein>
    <submittedName>
        <fullName evidence="1">Uncharacterized protein</fullName>
    </submittedName>
</protein>
<name>A0ABV6JZG0_9LACO</name>
<proteinExistence type="predicted"/>
<organism evidence="1 2">
    <name type="scientific">Lactiplantibacillus plajomi</name>
    <dbReference type="NCBI Taxonomy" id="1457217"/>
    <lineage>
        <taxon>Bacteria</taxon>
        <taxon>Bacillati</taxon>
        <taxon>Bacillota</taxon>
        <taxon>Bacilli</taxon>
        <taxon>Lactobacillales</taxon>
        <taxon>Lactobacillaceae</taxon>
        <taxon>Lactiplantibacillus</taxon>
    </lineage>
</organism>
<accession>A0ABV6JZG0</accession>
<dbReference type="EMBL" id="JBHLUK010000002">
    <property type="protein sequence ID" value="MFC0422612.1"/>
    <property type="molecule type" value="Genomic_DNA"/>
</dbReference>
<gene>
    <name evidence="1" type="ORF">ACFFGS_00230</name>
</gene>
<comment type="caution">
    <text evidence="1">The sequence shown here is derived from an EMBL/GenBank/DDBJ whole genome shotgun (WGS) entry which is preliminary data.</text>
</comment>
<evidence type="ECO:0000313" key="1">
    <source>
        <dbReference type="EMBL" id="MFC0422612.1"/>
    </source>
</evidence>
<sequence length="170" mass="19237">MTSVTELLQKYTFEPVTTTTKFDQHTLPVNHQDRVVPFGHFKLRLKNIDNQQNYDLVVKQRLQLTAPSGFQLRSRLHGIHVTHDSQAKQASHQVVTTLKINRATTEQSALKHDHASQICQIPVRNQVAKSLPDQVPLYAFTDSHQVTINQQAMAQLFLQAIGHQNGKLAS</sequence>
<dbReference type="RefSeq" id="WP_137643904.1">
    <property type="nucleotide sequence ID" value="NZ_BAABRM010000001.1"/>
</dbReference>
<reference evidence="1 2" key="1">
    <citation type="submission" date="2024-09" db="EMBL/GenBank/DDBJ databases">
        <authorList>
            <person name="Sun Q."/>
            <person name="Mori K."/>
        </authorList>
    </citation>
    <scope>NUCLEOTIDE SEQUENCE [LARGE SCALE GENOMIC DNA]</scope>
    <source>
        <strain evidence="1 2">TBRC 4575</strain>
    </source>
</reference>
<evidence type="ECO:0000313" key="2">
    <source>
        <dbReference type="Proteomes" id="UP001589855"/>
    </source>
</evidence>